<feature type="signal peptide" evidence="3">
    <location>
        <begin position="1"/>
        <end position="24"/>
    </location>
</feature>
<dbReference type="SUPFAM" id="SSF53474">
    <property type="entry name" value="alpha/beta-Hydrolases"/>
    <property type="match status" value="1"/>
</dbReference>
<reference evidence="5" key="2">
    <citation type="submission" date="2021-04" db="EMBL/GenBank/DDBJ databases">
        <authorList>
            <person name="Gilroy R."/>
        </authorList>
    </citation>
    <scope>NUCLEOTIDE SEQUENCE</scope>
    <source>
        <strain evidence="5">CHK185-1770</strain>
    </source>
</reference>
<dbReference type="PANTHER" id="PTHR43037:SF1">
    <property type="entry name" value="BLL1128 PROTEIN"/>
    <property type="match status" value="1"/>
</dbReference>
<feature type="compositionally biased region" description="Low complexity" evidence="2">
    <location>
        <begin position="31"/>
        <end position="40"/>
    </location>
</feature>
<sequence>MRLLRLGPVLALLCLAGCRTAEQAAPSQLDSAVSSAVETPAPSPAPAPEPAGQAENSQESTLQTGIIPEQVLEGETGMIHYSYYLPEGYDPNGAYPLVMAMPGYDMMWFGEDSSGSNLDWPGFLRWTQLPEDMIVVSAQLTDWGETSARQAVELTEYFIQHYAVDTNRVYATGYSAGGETMSQAVAMRPDLYAAYLHGASQWDGDFSSVAENGVAVYIFMAENDEYYGSERAREAYNGLHQAYVDAGWSEEDIANVLQIQTPDNAWFAEQGISGNYHGGVTVVYEQGDILEWVLSHSKEEP</sequence>
<dbReference type="GO" id="GO:0006508">
    <property type="term" value="P:proteolysis"/>
    <property type="evidence" value="ECO:0007669"/>
    <property type="project" value="InterPro"/>
</dbReference>
<dbReference type="InterPro" id="IPR050955">
    <property type="entry name" value="Plant_Biomass_Hydrol_Est"/>
</dbReference>
<feature type="domain" description="Peptidase S9 prolyl oligopeptidase catalytic" evidence="4">
    <location>
        <begin position="141"/>
        <end position="206"/>
    </location>
</feature>
<dbReference type="Proteomes" id="UP000826793">
    <property type="component" value="Unassembled WGS sequence"/>
</dbReference>
<dbReference type="InterPro" id="IPR029058">
    <property type="entry name" value="AB_hydrolase_fold"/>
</dbReference>
<dbReference type="Gene3D" id="3.40.50.1820">
    <property type="entry name" value="alpha/beta hydrolase"/>
    <property type="match status" value="1"/>
</dbReference>
<organism evidence="5 6">
    <name type="scientific">Candidatus Acutalibacter pullicola</name>
    <dbReference type="NCBI Taxonomy" id="2838417"/>
    <lineage>
        <taxon>Bacteria</taxon>
        <taxon>Bacillati</taxon>
        <taxon>Bacillota</taxon>
        <taxon>Clostridia</taxon>
        <taxon>Eubacteriales</taxon>
        <taxon>Acutalibacteraceae</taxon>
        <taxon>Acutalibacter</taxon>
    </lineage>
</organism>
<feature type="region of interest" description="Disordered" evidence="2">
    <location>
        <begin position="29"/>
        <end position="62"/>
    </location>
</feature>
<evidence type="ECO:0000313" key="5">
    <source>
        <dbReference type="EMBL" id="HJB97808.1"/>
    </source>
</evidence>
<dbReference type="GO" id="GO:0008236">
    <property type="term" value="F:serine-type peptidase activity"/>
    <property type="evidence" value="ECO:0007669"/>
    <property type="project" value="InterPro"/>
</dbReference>
<keyword evidence="1 3" id="KW-0732">Signal</keyword>
<evidence type="ECO:0000256" key="2">
    <source>
        <dbReference type="SAM" id="MobiDB-lite"/>
    </source>
</evidence>
<evidence type="ECO:0000259" key="4">
    <source>
        <dbReference type="Pfam" id="PF00326"/>
    </source>
</evidence>
<proteinExistence type="predicted"/>
<protein>
    <submittedName>
        <fullName evidence="5">Prolyl oligopeptidase family serine peptidase</fullName>
    </submittedName>
</protein>
<feature type="chain" id="PRO_5038854666" evidence="3">
    <location>
        <begin position="25"/>
        <end position="301"/>
    </location>
</feature>
<gene>
    <name evidence="5" type="ORF">H9710_04425</name>
</gene>
<evidence type="ECO:0000256" key="3">
    <source>
        <dbReference type="SAM" id="SignalP"/>
    </source>
</evidence>
<name>A0A9D2MUF2_9FIRM</name>
<evidence type="ECO:0000313" key="6">
    <source>
        <dbReference type="Proteomes" id="UP000826793"/>
    </source>
</evidence>
<dbReference type="InterPro" id="IPR001375">
    <property type="entry name" value="Peptidase_S9_cat"/>
</dbReference>
<dbReference type="EMBL" id="DWXG01000036">
    <property type="protein sequence ID" value="HJB97808.1"/>
    <property type="molecule type" value="Genomic_DNA"/>
</dbReference>
<dbReference type="AlphaFoldDB" id="A0A9D2MUF2"/>
<dbReference type="Pfam" id="PF00326">
    <property type="entry name" value="Peptidase_S9"/>
    <property type="match status" value="1"/>
</dbReference>
<reference evidence="5" key="1">
    <citation type="journal article" date="2021" name="PeerJ">
        <title>Extensive microbial diversity within the chicken gut microbiome revealed by metagenomics and culture.</title>
        <authorList>
            <person name="Gilroy R."/>
            <person name="Ravi A."/>
            <person name="Getino M."/>
            <person name="Pursley I."/>
            <person name="Horton D.L."/>
            <person name="Alikhan N.F."/>
            <person name="Baker D."/>
            <person name="Gharbi K."/>
            <person name="Hall N."/>
            <person name="Watson M."/>
            <person name="Adriaenssens E.M."/>
            <person name="Foster-Nyarko E."/>
            <person name="Jarju S."/>
            <person name="Secka A."/>
            <person name="Antonio M."/>
            <person name="Oren A."/>
            <person name="Chaudhuri R.R."/>
            <person name="La Ragione R."/>
            <person name="Hildebrand F."/>
            <person name="Pallen M.J."/>
        </authorList>
    </citation>
    <scope>NUCLEOTIDE SEQUENCE</scope>
    <source>
        <strain evidence="5">CHK185-1770</strain>
    </source>
</reference>
<accession>A0A9D2MUF2</accession>
<dbReference type="PANTHER" id="PTHR43037">
    <property type="entry name" value="UNNAMED PRODUCT-RELATED"/>
    <property type="match status" value="1"/>
</dbReference>
<evidence type="ECO:0000256" key="1">
    <source>
        <dbReference type="ARBA" id="ARBA00022729"/>
    </source>
</evidence>
<comment type="caution">
    <text evidence="5">The sequence shown here is derived from an EMBL/GenBank/DDBJ whole genome shotgun (WGS) entry which is preliminary data.</text>
</comment>